<dbReference type="AlphaFoldDB" id="A0A0A9C9V3"/>
<sequence>MHNCATVTYALGQVTSTVPQETTRCSASAILMALNLYYVTSSPLTGALLEDGGENPTLQVDL</sequence>
<reference evidence="1" key="1">
    <citation type="submission" date="2014-09" db="EMBL/GenBank/DDBJ databases">
        <authorList>
            <person name="Magalhaes I.L.F."/>
            <person name="Oliveira U."/>
            <person name="Santos F.R."/>
            <person name="Vidigal T.H.D.A."/>
            <person name="Brescovit A.D."/>
            <person name="Santos A.J."/>
        </authorList>
    </citation>
    <scope>NUCLEOTIDE SEQUENCE</scope>
    <source>
        <tissue evidence="1">Shoot tissue taken approximately 20 cm above the soil surface</tissue>
    </source>
</reference>
<dbReference type="EMBL" id="GBRH01224826">
    <property type="protein sequence ID" value="JAD73069.1"/>
    <property type="molecule type" value="Transcribed_RNA"/>
</dbReference>
<name>A0A0A9C9V3_ARUDO</name>
<accession>A0A0A9C9V3</accession>
<organism evidence="1">
    <name type="scientific">Arundo donax</name>
    <name type="common">Giant reed</name>
    <name type="synonym">Donax arundinaceus</name>
    <dbReference type="NCBI Taxonomy" id="35708"/>
    <lineage>
        <taxon>Eukaryota</taxon>
        <taxon>Viridiplantae</taxon>
        <taxon>Streptophyta</taxon>
        <taxon>Embryophyta</taxon>
        <taxon>Tracheophyta</taxon>
        <taxon>Spermatophyta</taxon>
        <taxon>Magnoliopsida</taxon>
        <taxon>Liliopsida</taxon>
        <taxon>Poales</taxon>
        <taxon>Poaceae</taxon>
        <taxon>PACMAD clade</taxon>
        <taxon>Arundinoideae</taxon>
        <taxon>Arundineae</taxon>
        <taxon>Arundo</taxon>
    </lineage>
</organism>
<proteinExistence type="predicted"/>
<protein>
    <submittedName>
        <fullName evidence="1">Uncharacterized protein</fullName>
    </submittedName>
</protein>
<reference evidence="1" key="2">
    <citation type="journal article" date="2015" name="Data Brief">
        <title>Shoot transcriptome of the giant reed, Arundo donax.</title>
        <authorList>
            <person name="Barrero R.A."/>
            <person name="Guerrero F.D."/>
            <person name="Moolhuijzen P."/>
            <person name="Goolsby J.A."/>
            <person name="Tidwell J."/>
            <person name="Bellgard S.E."/>
            <person name="Bellgard M.I."/>
        </authorList>
    </citation>
    <scope>NUCLEOTIDE SEQUENCE</scope>
    <source>
        <tissue evidence="1">Shoot tissue taken approximately 20 cm above the soil surface</tissue>
    </source>
</reference>
<evidence type="ECO:0000313" key="1">
    <source>
        <dbReference type="EMBL" id="JAD73069.1"/>
    </source>
</evidence>